<sequence>MAVIFTIANRKGGVGKTTLATNLAVALSNKGKLLLVDADEQRSAFQWNEHRENKLDVITVHANLLDTLEPFNDKYDYILIDVAGRDSEIFREALLVSDKLIVPTQPSLLDLEVIPYIADKAQAATKKNPALKVFAVINKASANPKNNEVNQAKEYLTDFPILKLINTVIHDRKQFRDAIIESLSVSEMGSSKAKDELNEFLIEVL</sequence>
<keyword evidence="3" id="KW-0614">Plasmid</keyword>
<evidence type="ECO:0000313" key="2">
    <source>
        <dbReference type="EMBL" id="ATQ84231.1"/>
    </source>
</evidence>
<dbReference type="EMBL" id="CP024178">
    <property type="protein sequence ID" value="ATQ84231.1"/>
    <property type="molecule type" value="Genomic_DNA"/>
</dbReference>
<dbReference type="EMBL" id="CP024449">
    <property type="protein sequence ID" value="ATR80117.1"/>
    <property type="molecule type" value="Genomic_DNA"/>
</dbReference>
<dbReference type="PANTHER" id="PTHR13696">
    <property type="entry name" value="P-LOOP CONTAINING NUCLEOSIDE TRIPHOSPHATE HYDROLASE"/>
    <property type="match status" value="1"/>
</dbReference>
<dbReference type="Pfam" id="PF01656">
    <property type="entry name" value="CbiA"/>
    <property type="match status" value="1"/>
</dbReference>
<gene>
    <name evidence="3" type="ORF">NP7_12285</name>
    <name evidence="2" type="ORF">YHS_09795</name>
</gene>
<dbReference type="PIRSF" id="PIRSF009320">
    <property type="entry name" value="Nuc_binding_HP_1000"/>
    <property type="match status" value="1"/>
</dbReference>
<geneLocation type="plasmid" evidence="3">
    <name>pNP7-6</name>
</geneLocation>
<dbReference type="Proteomes" id="UP000229340">
    <property type="component" value="Plasmid pNP7-6"/>
</dbReference>
<dbReference type="SUPFAM" id="SSF52540">
    <property type="entry name" value="P-loop containing nucleoside triphosphate hydrolases"/>
    <property type="match status" value="1"/>
</dbReference>
<dbReference type="InterPro" id="IPR027417">
    <property type="entry name" value="P-loop_NTPase"/>
</dbReference>
<dbReference type="CDD" id="cd02042">
    <property type="entry name" value="ParAB_family"/>
    <property type="match status" value="1"/>
</dbReference>
<dbReference type="RefSeq" id="WP_060994415.1">
    <property type="nucleotide sequence ID" value="NZ_CP024449.1"/>
</dbReference>
<accession>A0A1B8PNR6</accession>
<geneLocation type="plasmid" evidence="5">
    <name>pyhs2</name>
</geneLocation>
<protein>
    <submittedName>
        <fullName evidence="3">ATPase</fullName>
    </submittedName>
</protein>
<evidence type="ECO:0000259" key="1">
    <source>
        <dbReference type="Pfam" id="PF01656"/>
    </source>
</evidence>
<dbReference type="AlphaFoldDB" id="A0A1B8PNR6"/>
<reference evidence="3 5" key="3">
    <citation type="journal article" date="2018" name="Genome Announc.">
        <title>Complete Genome Sequences of Three Moraxella osloensis Strains Isolated from Human Skin.</title>
        <authorList>
            <person name="Lim J.Y."/>
            <person name="Hwang I."/>
            <person name="Ganzorig M."/>
            <person name="Huang S.L."/>
            <person name="Cho G.S."/>
            <person name="Franz C.M.A.P."/>
            <person name="Lee K."/>
        </authorList>
    </citation>
    <scope>NUCLEOTIDE SEQUENCE</scope>
    <source>
        <strain evidence="3">NP7</strain>
        <strain evidence="5">YHS</strain>
        <plasmid evidence="3">pNP7-6</plasmid>
    </source>
</reference>
<evidence type="ECO:0000313" key="4">
    <source>
        <dbReference type="Proteomes" id="UP000229340"/>
    </source>
</evidence>
<dbReference type="InterPro" id="IPR002586">
    <property type="entry name" value="CobQ/CobB/MinD/ParA_Nub-bd_dom"/>
</dbReference>
<evidence type="ECO:0000313" key="3">
    <source>
        <dbReference type="EMBL" id="ATR80117.1"/>
    </source>
</evidence>
<reference evidence="3" key="4">
    <citation type="journal article" date="2018" name="Misainmurhag Hoiji">
        <title>Complete genome sequence of multidrug-resistant Moraxella osloensis NP7 with multiple plasmids isolated from human skin.</title>
        <authorList>
            <person name="Ganzorig M."/>
            <person name="Lim J.Y."/>
            <person name="Hwang I."/>
            <person name="Lee K."/>
        </authorList>
    </citation>
    <scope>NUCLEOTIDE SEQUENCE</scope>
    <source>
        <strain evidence="3">NP7</strain>
        <plasmid evidence="3">pNP7-6</plasmid>
    </source>
</reference>
<dbReference type="InterPro" id="IPR050678">
    <property type="entry name" value="DNA_Partitioning_ATPase"/>
</dbReference>
<dbReference type="Gene3D" id="3.40.50.300">
    <property type="entry name" value="P-loop containing nucleotide triphosphate hydrolases"/>
    <property type="match status" value="1"/>
</dbReference>
<reference evidence="2" key="1">
    <citation type="submission" date="2017-10" db="EMBL/GenBank/DDBJ databases">
        <title>Complete Genome Sequence from Moraxella oslensis YHS isolated from human skin.</title>
        <authorList>
            <person name="Lee K."/>
            <person name="Lim J.Y."/>
            <person name="Hwang I."/>
        </authorList>
    </citation>
    <scope>NUCLEOTIDE SEQUENCE</scope>
    <source>
        <strain evidence="2">YHS</strain>
        <plasmid evidence="2">pYHS2</plasmid>
    </source>
</reference>
<name>A0A1B8PNR6_FAUOS</name>
<dbReference type="OrthoDB" id="69313at2"/>
<organism evidence="3 4">
    <name type="scientific">Faucicola osloensis</name>
    <name type="common">Moraxella osloensis</name>
    <dbReference type="NCBI Taxonomy" id="34062"/>
    <lineage>
        <taxon>Bacteria</taxon>
        <taxon>Pseudomonadati</taxon>
        <taxon>Pseudomonadota</taxon>
        <taxon>Gammaproteobacteria</taxon>
        <taxon>Moraxellales</taxon>
        <taxon>Moraxellaceae</taxon>
        <taxon>Faucicola</taxon>
    </lineage>
</organism>
<geneLocation type="plasmid" evidence="2">
    <name>pYHS2</name>
</geneLocation>
<reference evidence="4" key="2">
    <citation type="submission" date="2017-10" db="EMBL/GenBank/DDBJ databases">
        <title>Complete genome sequence of Moraxella osloensis NP7 isolated from human skin.</title>
        <authorList>
            <person name="Lee K."/>
            <person name="Lim J.Y."/>
            <person name="Hwang I."/>
        </authorList>
    </citation>
    <scope>NUCLEOTIDE SEQUENCE [LARGE SCALE GENOMIC DNA]</scope>
    <source>
        <strain evidence="4">NP7</strain>
        <plasmid evidence="4">pnp7-6</plasmid>
    </source>
</reference>
<dbReference type="PANTHER" id="PTHR13696:SF96">
    <property type="entry name" value="COBQ_COBB_MIND_PARA NUCLEOTIDE BINDING DOMAIN-CONTAINING PROTEIN"/>
    <property type="match status" value="1"/>
</dbReference>
<proteinExistence type="predicted"/>
<feature type="domain" description="CobQ/CobB/MinD/ParA nucleotide binding" evidence="1">
    <location>
        <begin position="6"/>
        <end position="182"/>
    </location>
</feature>
<geneLocation type="plasmid" evidence="4">
    <name>pnp7-6</name>
</geneLocation>
<evidence type="ECO:0000313" key="5">
    <source>
        <dbReference type="Proteomes" id="UP000229521"/>
    </source>
</evidence>